<comment type="catalytic activity">
    <reaction evidence="6">
        <text>Exonucleolytic cleavage in either 5'- to 3'- or 3'- to 5'-direction to yield nucleoside 5'-phosphates.</text>
        <dbReference type="EC" id="3.1.11.6"/>
    </reaction>
</comment>
<reference evidence="8 9" key="1">
    <citation type="submission" date="2017-05" db="EMBL/GenBank/DDBJ databases">
        <authorList>
            <person name="Varghese N."/>
            <person name="Submissions S."/>
        </authorList>
    </citation>
    <scope>NUCLEOTIDE SEQUENCE [LARGE SCALE GENOMIC DNA]</scope>
    <source>
        <strain evidence="8 9">DSM 25457</strain>
    </source>
</reference>
<dbReference type="SUPFAM" id="SSF116842">
    <property type="entry name" value="XseB-like"/>
    <property type="match status" value="1"/>
</dbReference>
<dbReference type="Pfam" id="PF02609">
    <property type="entry name" value="Exonuc_VII_S"/>
    <property type="match status" value="1"/>
</dbReference>
<feature type="compositionally biased region" description="Low complexity" evidence="7">
    <location>
        <begin position="93"/>
        <end position="103"/>
    </location>
</feature>
<proteinExistence type="inferred from homology"/>
<dbReference type="PANTHER" id="PTHR34137:SF1">
    <property type="entry name" value="EXODEOXYRIBONUCLEASE 7 SMALL SUBUNIT"/>
    <property type="match status" value="1"/>
</dbReference>
<dbReference type="PANTHER" id="PTHR34137">
    <property type="entry name" value="EXODEOXYRIBONUCLEASE 7 SMALL SUBUNIT"/>
    <property type="match status" value="1"/>
</dbReference>
<keyword evidence="3 6" id="KW-0540">Nuclease</keyword>
<accession>A0ABY1PNQ0</accession>
<dbReference type="Proteomes" id="UP001158067">
    <property type="component" value="Unassembled WGS sequence"/>
</dbReference>
<comment type="function">
    <text evidence="6">Bidirectionally degrades single-stranded DNA into large acid-insoluble oligonucleotides, which are then degraded further into small acid-soluble oligonucleotides.</text>
</comment>
<keyword evidence="9" id="KW-1185">Reference proteome</keyword>
<name>A0ABY1PNQ0_9BACT</name>
<organism evidence="8 9">
    <name type="scientific">Neorhodopirellula lusitana</name>
    <dbReference type="NCBI Taxonomy" id="445327"/>
    <lineage>
        <taxon>Bacteria</taxon>
        <taxon>Pseudomonadati</taxon>
        <taxon>Planctomycetota</taxon>
        <taxon>Planctomycetia</taxon>
        <taxon>Pirellulales</taxon>
        <taxon>Pirellulaceae</taxon>
        <taxon>Neorhodopirellula</taxon>
    </lineage>
</organism>
<comment type="similarity">
    <text evidence="1 6">Belongs to the XseB family.</text>
</comment>
<comment type="subunit">
    <text evidence="6">Heterooligomer composed of large and small subunits.</text>
</comment>
<feature type="compositionally biased region" description="Acidic residues" evidence="7">
    <location>
        <begin position="1"/>
        <end position="11"/>
    </location>
</feature>
<keyword evidence="4 6" id="KW-0378">Hydrolase</keyword>
<gene>
    <name evidence="6" type="primary">xseB</name>
    <name evidence="8" type="ORF">SAMN06265222_101257</name>
</gene>
<dbReference type="InterPro" id="IPR037004">
    <property type="entry name" value="Exonuc_VII_ssu_sf"/>
</dbReference>
<dbReference type="Gene3D" id="1.10.287.1040">
    <property type="entry name" value="Exonuclease VII, small subunit"/>
    <property type="match status" value="1"/>
</dbReference>
<dbReference type="EMBL" id="FXUG01000001">
    <property type="protein sequence ID" value="SMP39129.1"/>
    <property type="molecule type" value="Genomic_DNA"/>
</dbReference>
<evidence type="ECO:0000313" key="9">
    <source>
        <dbReference type="Proteomes" id="UP001158067"/>
    </source>
</evidence>
<feature type="region of interest" description="Disordered" evidence="7">
    <location>
        <begin position="1"/>
        <end position="25"/>
    </location>
</feature>
<dbReference type="EC" id="3.1.11.6" evidence="6"/>
<sequence>MCQQTEVDEAASTESKMKSESSIDFETSLGEIEKIVRALESGELTLDDSLTQYETAVAKMRQCYRLLEVAERKISVLAGFDAEGNPVSEAFDDGSSQGSDGDSLIAKQKNRGRRRGVGSGDSSDATQDED</sequence>
<dbReference type="InterPro" id="IPR003761">
    <property type="entry name" value="Exonuc_VII_S"/>
</dbReference>
<protein>
    <recommendedName>
        <fullName evidence="6">Exodeoxyribonuclease 7 small subunit</fullName>
        <ecNumber evidence="6">3.1.11.6</ecNumber>
    </recommendedName>
    <alternativeName>
        <fullName evidence="6">Exodeoxyribonuclease VII small subunit</fullName>
        <shortName evidence="6">Exonuclease VII small subunit</shortName>
    </alternativeName>
</protein>
<keyword evidence="2 6" id="KW-0963">Cytoplasm</keyword>
<evidence type="ECO:0000256" key="5">
    <source>
        <dbReference type="ARBA" id="ARBA00022839"/>
    </source>
</evidence>
<evidence type="ECO:0000256" key="2">
    <source>
        <dbReference type="ARBA" id="ARBA00022490"/>
    </source>
</evidence>
<evidence type="ECO:0000313" key="8">
    <source>
        <dbReference type="EMBL" id="SMP39129.1"/>
    </source>
</evidence>
<evidence type="ECO:0000256" key="1">
    <source>
        <dbReference type="ARBA" id="ARBA00009998"/>
    </source>
</evidence>
<feature type="region of interest" description="Disordered" evidence="7">
    <location>
        <begin position="84"/>
        <end position="130"/>
    </location>
</feature>
<comment type="caution">
    <text evidence="8">The sequence shown here is derived from an EMBL/GenBank/DDBJ whole genome shotgun (WGS) entry which is preliminary data.</text>
</comment>
<comment type="subcellular location">
    <subcellularLocation>
        <location evidence="6">Cytoplasm</location>
    </subcellularLocation>
</comment>
<evidence type="ECO:0000256" key="4">
    <source>
        <dbReference type="ARBA" id="ARBA00022801"/>
    </source>
</evidence>
<keyword evidence="5 6" id="KW-0269">Exonuclease</keyword>
<evidence type="ECO:0000256" key="3">
    <source>
        <dbReference type="ARBA" id="ARBA00022722"/>
    </source>
</evidence>
<dbReference type="NCBIfam" id="TIGR01280">
    <property type="entry name" value="xseB"/>
    <property type="match status" value="1"/>
</dbReference>
<evidence type="ECO:0000256" key="6">
    <source>
        <dbReference type="HAMAP-Rule" id="MF_00337"/>
    </source>
</evidence>
<evidence type="ECO:0000256" key="7">
    <source>
        <dbReference type="SAM" id="MobiDB-lite"/>
    </source>
</evidence>
<dbReference type="HAMAP" id="MF_00337">
    <property type="entry name" value="Exonuc_7_S"/>
    <property type="match status" value="1"/>
</dbReference>